<dbReference type="Proteomes" id="UP000325415">
    <property type="component" value="Unassembled WGS sequence"/>
</dbReference>
<organism evidence="1 2">
    <name type="scientific">Bifidobacterium tibiigranuli</name>
    <dbReference type="NCBI Taxonomy" id="2172043"/>
    <lineage>
        <taxon>Bacteria</taxon>
        <taxon>Bacillati</taxon>
        <taxon>Actinomycetota</taxon>
        <taxon>Actinomycetes</taxon>
        <taxon>Bifidobacteriales</taxon>
        <taxon>Bifidobacteriaceae</taxon>
        <taxon>Bifidobacterium</taxon>
    </lineage>
</organism>
<keyword evidence="2" id="KW-1185">Reference proteome</keyword>
<evidence type="ECO:0000313" key="2">
    <source>
        <dbReference type="Proteomes" id="UP000325415"/>
    </source>
</evidence>
<sequence>MFWVVGGLVVLALIGGSSAAVSHHLDRKAARLQQGSEEDRAMAGELRDLSRQIDQGRYLYPH</sequence>
<name>A0A5N6SBZ8_9BIFI</name>
<comment type="caution">
    <text evidence="1">The sequence shown here is derived from an EMBL/GenBank/DDBJ whole genome shotgun (WGS) entry which is preliminary data.</text>
</comment>
<evidence type="ECO:0000313" key="1">
    <source>
        <dbReference type="EMBL" id="KAE8130313.1"/>
    </source>
</evidence>
<gene>
    <name evidence="1" type="ORF">DDE84_00420</name>
</gene>
<reference evidence="1 2" key="1">
    <citation type="submission" date="2018-04" db="EMBL/GenBank/DDBJ databases">
        <authorList>
            <person name="Eckel V.P."/>
            <person name="Vogel R.F."/>
        </authorList>
    </citation>
    <scope>NUCLEOTIDE SEQUENCE [LARGE SCALE GENOMIC DNA]</scope>
    <source>
        <strain evidence="2">TMW 2.1764</strain>
    </source>
</reference>
<dbReference type="AlphaFoldDB" id="A0A5N6SBZ8"/>
<proteinExistence type="predicted"/>
<accession>A0A5N6SBZ8</accession>
<protein>
    <submittedName>
        <fullName evidence="1">Uncharacterized protein</fullName>
    </submittedName>
</protein>
<dbReference type="EMBL" id="QDAG01000001">
    <property type="protein sequence ID" value="KAE8130313.1"/>
    <property type="molecule type" value="Genomic_DNA"/>
</dbReference>